<dbReference type="Gene3D" id="2.40.160.220">
    <property type="match status" value="1"/>
</dbReference>
<evidence type="ECO:0000313" key="1">
    <source>
        <dbReference type="EMBL" id="QDH87585.1"/>
    </source>
</evidence>
<proteinExistence type="predicted"/>
<dbReference type="InterPro" id="IPR054457">
    <property type="entry name" value="PhiCb5_coat"/>
</dbReference>
<organism evidence="1">
    <name type="scientific">Leviviridae sp</name>
    <dbReference type="NCBI Taxonomy" id="2027243"/>
    <lineage>
        <taxon>Viruses</taxon>
        <taxon>Riboviria</taxon>
        <taxon>Orthornavirae</taxon>
        <taxon>Lenarviricota</taxon>
        <taxon>Leviviricetes</taxon>
        <taxon>Norzivirales</taxon>
        <taxon>Fiersviridae</taxon>
    </lineage>
</organism>
<sequence>MAFADPAVVTIDSVANNLVRINQDNGGSNYRLLGSDNDLVMLVRNSSRLDKKTGQTIERHSVDLSKTIFATADEPAIRRHAYVVIENQLGDTPADVVKFATGLLAYLSASSGANITKMLNSES</sequence>
<gene>
    <name evidence="1" type="ORF">H2Bulk34233_000002</name>
</gene>
<dbReference type="EMBL" id="MN033493">
    <property type="protein sequence ID" value="QDH87585.1"/>
    <property type="molecule type" value="Genomic_RNA"/>
</dbReference>
<reference evidence="1" key="1">
    <citation type="submission" date="2019-05" db="EMBL/GenBank/DDBJ databases">
        <title>Metatranscriptomic reconstruction reveals RNA viruses with the potential to shape carbon cycling in soil.</title>
        <authorList>
            <person name="Starr E.P."/>
            <person name="Nuccio E."/>
            <person name="Pett-Ridge J."/>
            <person name="Banfield J.F."/>
            <person name="Firestone M.K."/>
        </authorList>
    </citation>
    <scope>NUCLEOTIDE SEQUENCE</scope>
    <source>
        <strain evidence="1">H2_Bulk_34_233</strain>
    </source>
</reference>
<protein>
    <submittedName>
        <fullName evidence="1">Uncharacterized protein</fullName>
    </submittedName>
</protein>
<accession>A0A514D1V5</accession>
<name>A0A514D1V5_9VIRU</name>
<dbReference type="Pfam" id="PF22387">
    <property type="entry name" value="PhiCb5_coat"/>
    <property type="match status" value="1"/>
</dbReference>